<dbReference type="Proteomes" id="UP000186607">
    <property type="component" value="Unassembled WGS sequence"/>
</dbReference>
<evidence type="ECO:0000256" key="2">
    <source>
        <dbReference type="ARBA" id="ARBA00022801"/>
    </source>
</evidence>
<feature type="binding site" evidence="4">
    <location>
        <position position="176"/>
    </location>
    <ligand>
        <name>Zn(2+)</name>
        <dbReference type="ChEBI" id="CHEBI:29105"/>
        <label>2</label>
    </ligand>
</feature>
<feature type="binding site" description="via carbamate group" evidence="4">
    <location>
        <position position="143"/>
    </location>
    <ligand>
        <name>Zn(2+)</name>
        <dbReference type="ChEBI" id="CHEBI:29105"/>
        <label>1</label>
    </ligand>
</feature>
<evidence type="ECO:0000313" key="7">
    <source>
        <dbReference type="Proteomes" id="UP000186607"/>
    </source>
</evidence>
<feature type="binding site" evidence="4">
    <location>
        <position position="264"/>
    </location>
    <ligand>
        <name>Zn(2+)</name>
        <dbReference type="ChEBI" id="CHEBI:29105"/>
        <label>1</label>
    </ligand>
</feature>
<dbReference type="PROSITE" id="PS01322">
    <property type="entry name" value="PHOSPHOTRIESTERASE_1"/>
    <property type="match status" value="1"/>
</dbReference>
<dbReference type="PANTHER" id="PTHR10819:SF3">
    <property type="entry name" value="PHOSPHOTRIESTERASE-RELATED PROTEIN"/>
    <property type="match status" value="1"/>
</dbReference>
<sequence>MTAQTVTGPVPADQMGFTLPHEHVIFGYPGYQGDVTLGAFDHAAALDECVRVAGTLRSRGVQTVVDATPNECGRNPAFLREVSERSGLNILCSSGFYYEGEGATAYFKFRFSLTDGFSEVYEMMLREVTEGIGTTGIRAGVLKLASSRDEISPYERVFFRAAARVQRETGVPIITHTQEGRQGPQQAELLVGEGADPGRVMIGHMDGNTDPDYHRETLKHGVNIAFDRLGLQGLVGTPMDTDRLRVLEALLGDGHAGRILLSHDSIWHWLGRPLPLPEAILPAIKDWHPTHLMDDILPELLRRGISQEQIDQMTVKNPARVFG</sequence>
<organism evidence="6 7">
    <name type="scientific">Deinococcus marmoris</name>
    <dbReference type="NCBI Taxonomy" id="249408"/>
    <lineage>
        <taxon>Bacteria</taxon>
        <taxon>Thermotogati</taxon>
        <taxon>Deinococcota</taxon>
        <taxon>Deinococci</taxon>
        <taxon>Deinococcales</taxon>
        <taxon>Deinococcaceae</taxon>
        <taxon>Deinococcus</taxon>
    </lineage>
</organism>
<dbReference type="InterPro" id="IPR017947">
    <property type="entry name" value="AryldialkylPase_Zn-BS"/>
</dbReference>
<comment type="similarity">
    <text evidence="5">Belongs to the metallo-dependent hydrolases superfamily. Phosphotriesterase family.</text>
</comment>
<feature type="binding site" description="via carbamate group" evidence="4">
    <location>
        <position position="143"/>
    </location>
    <ligand>
        <name>Zn(2+)</name>
        <dbReference type="ChEBI" id="CHEBI:29105"/>
        <label>2</label>
    </ligand>
</feature>
<dbReference type="PROSITE" id="PS51347">
    <property type="entry name" value="PHOSPHOTRIESTERASE_2"/>
    <property type="match status" value="1"/>
</dbReference>
<feature type="binding site" evidence="4">
    <location>
        <position position="21"/>
    </location>
    <ligand>
        <name>Zn(2+)</name>
        <dbReference type="ChEBI" id="CHEBI:29105"/>
        <label>1</label>
    </ligand>
</feature>
<dbReference type="RefSeq" id="WP_075831154.1">
    <property type="nucleotide sequence ID" value="NZ_MSTI01000044.1"/>
</dbReference>
<dbReference type="Pfam" id="PF02126">
    <property type="entry name" value="PTE"/>
    <property type="match status" value="1"/>
</dbReference>
<comment type="cofactor">
    <cofactor evidence="4">
        <name>a divalent metal cation</name>
        <dbReference type="ChEBI" id="CHEBI:60240"/>
    </cofactor>
    <text evidence="4">Binds 2 divalent metal cations per subunit.</text>
</comment>
<feature type="binding site" evidence="4">
    <location>
        <position position="204"/>
    </location>
    <ligand>
        <name>Zn(2+)</name>
        <dbReference type="ChEBI" id="CHEBI:29105"/>
        <label>2</label>
    </ligand>
</feature>
<evidence type="ECO:0000256" key="1">
    <source>
        <dbReference type="ARBA" id="ARBA00022723"/>
    </source>
</evidence>
<evidence type="ECO:0000313" key="6">
    <source>
        <dbReference type="EMBL" id="OLV19033.1"/>
    </source>
</evidence>
<dbReference type="Gene3D" id="3.20.20.140">
    <property type="entry name" value="Metal-dependent hydrolases"/>
    <property type="match status" value="1"/>
</dbReference>
<feature type="modified residue" description="N6-carboxylysine" evidence="3 5">
    <location>
        <position position="143"/>
    </location>
</feature>
<keyword evidence="1 4" id="KW-0479">Metal-binding</keyword>
<gene>
    <name evidence="6" type="ORF">BOO71_0003799</name>
</gene>
<dbReference type="OrthoDB" id="105927at2"/>
<dbReference type="EMBL" id="MSTI01000044">
    <property type="protein sequence ID" value="OLV19033.1"/>
    <property type="molecule type" value="Genomic_DNA"/>
</dbReference>
<evidence type="ECO:0000256" key="3">
    <source>
        <dbReference type="PIRSR" id="PIRSR601559-50"/>
    </source>
</evidence>
<dbReference type="GO" id="GO:0008270">
    <property type="term" value="F:zinc ion binding"/>
    <property type="evidence" value="ECO:0007669"/>
    <property type="project" value="InterPro"/>
</dbReference>
<protein>
    <submittedName>
        <fullName evidence="6">Phosphotriesterase like protein</fullName>
    </submittedName>
</protein>
<comment type="caution">
    <text evidence="6">The sequence shown here is derived from an EMBL/GenBank/DDBJ whole genome shotgun (WGS) entry which is preliminary data.</text>
</comment>
<dbReference type="GO" id="GO:0016788">
    <property type="term" value="F:hydrolase activity, acting on ester bonds"/>
    <property type="evidence" value="ECO:0007669"/>
    <property type="project" value="InterPro"/>
</dbReference>
<keyword evidence="7" id="KW-1185">Reference proteome</keyword>
<dbReference type="InterPro" id="IPR032466">
    <property type="entry name" value="Metal_Hydrolase"/>
</dbReference>
<dbReference type="eggNOG" id="COG1735">
    <property type="taxonomic scope" value="Bacteria"/>
</dbReference>
<name>A0A1U7P1I7_9DEIO</name>
<dbReference type="PIRSF" id="PIRSF016839">
    <property type="entry name" value="PhP"/>
    <property type="match status" value="1"/>
</dbReference>
<reference evidence="6 7" key="1">
    <citation type="submission" date="2017-01" db="EMBL/GenBank/DDBJ databases">
        <title>Genome Analysis of Deinococcus marmoris KOPRI26562.</title>
        <authorList>
            <person name="Kim J.H."/>
            <person name="Oh H.-M."/>
        </authorList>
    </citation>
    <scope>NUCLEOTIDE SEQUENCE [LARGE SCALE GENOMIC DNA]</scope>
    <source>
        <strain evidence="6 7">KOPRI26562</strain>
    </source>
</reference>
<accession>A0A1U7P1I7</accession>
<dbReference type="SUPFAM" id="SSF51556">
    <property type="entry name" value="Metallo-dependent hydrolases"/>
    <property type="match status" value="1"/>
</dbReference>
<dbReference type="CDD" id="cd00530">
    <property type="entry name" value="PTE"/>
    <property type="match status" value="1"/>
</dbReference>
<evidence type="ECO:0000256" key="4">
    <source>
        <dbReference type="PIRSR" id="PIRSR601559-51"/>
    </source>
</evidence>
<keyword evidence="2" id="KW-0378">Hydrolase</keyword>
<dbReference type="PANTHER" id="PTHR10819">
    <property type="entry name" value="PHOSPHOTRIESTERASE-RELATED"/>
    <property type="match status" value="1"/>
</dbReference>
<feature type="binding site" evidence="4">
    <location>
        <position position="23"/>
    </location>
    <ligand>
        <name>Zn(2+)</name>
        <dbReference type="ChEBI" id="CHEBI:29105"/>
        <label>1</label>
    </ligand>
</feature>
<evidence type="ECO:0000256" key="5">
    <source>
        <dbReference type="PROSITE-ProRule" id="PRU00679"/>
    </source>
</evidence>
<proteinExistence type="inferred from homology"/>
<dbReference type="STRING" id="249408.BOO71_0003799"/>
<dbReference type="AlphaFoldDB" id="A0A1U7P1I7"/>
<dbReference type="InterPro" id="IPR001559">
    <property type="entry name" value="Phosphotriesterase"/>
</dbReference>